<comment type="catalytic activity">
    <reaction evidence="5 6">
        <text>O-phospho-L-threonyl-[protein] + H2O = L-threonyl-[protein] + phosphate</text>
        <dbReference type="Rhea" id="RHEA:47004"/>
        <dbReference type="Rhea" id="RHEA-COMP:11060"/>
        <dbReference type="Rhea" id="RHEA-COMP:11605"/>
        <dbReference type="ChEBI" id="CHEBI:15377"/>
        <dbReference type="ChEBI" id="CHEBI:30013"/>
        <dbReference type="ChEBI" id="CHEBI:43474"/>
        <dbReference type="ChEBI" id="CHEBI:61977"/>
        <dbReference type="EC" id="3.1.3.16"/>
    </reaction>
</comment>
<comment type="catalytic activity">
    <reaction evidence="4 6">
        <text>O-phospho-L-seryl-[protein] + H2O = L-seryl-[protein] + phosphate</text>
        <dbReference type="Rhea" id="RHEA:20629"/>
        <dbReference type="Rhea" id="RHEA-COMP:9863"/>
        <dbReference type="Rhea" id="RHEA-COMP:11604"/>
        <dbReference type="ChEBI" id="CHEBI:15377"/>
        <dbReference type="ChEBI" id="CHEBI:29999"/>
        <dbReference type="ChEBI" id="CHEBI:43474"/>
        <dbReference type="ChEBI" id="CHEBI:83421"/>
        <dbReference type="EC" id="3.1.3.16"/>
    </reaction>
</comment>
<evidence type="ECO:0000256" key="4">
    <source>
        <dbReference type="ARBA" id="ARBA00047761"/>
    </source>
</evidence>
<dbReference type="Gene3D" id="3.40.50.10190">
    <property type="entry name" value="BRCT domain"/>
    <property type="match status" value="1"/>
</dbReference>
<accession>A0A0C9MM05</accession>
<evidence type="ECO:0000256" key="1">
    <source>
        <dbReference type="ARBA" id="ARBA00004123"/>
    </source>
</evidence>
<dbReference type="STRING" id="91626.A0A0C9MM05"/>
<dbReference type="Proteomes" id="UP000053815">
    <property type="component" value="Unassembled WGS sequence"/>
</dbReference>
<evidence type="ECO:0000256" key="6">
    <source>
        <dbReference type="RuleBase" id="RU366066"/>
    </source>
</evidence>
<dbReference type="PANTHER" id="PTHR23081:SF36">
    <property type="entry name" value="RNA POLYMERASE II SUBUNIT A C-TERMINAL DOMAIN PHOSPHATASE"/>
    <property type="match status" value="1"/>
</dbReference>
<dbReference type="EC" id="3.1.3.16" evidence="6"/>
<feature type="domain" description="FCP1 homology" evidence="9">
    <location>
        <begin position="69"/>
        <end position="242"/>
    </location>
</feature>
<proteinExistence type="predicted"/>
<dbReference type="InterPro" id="IPR039189">
    <property type="entry name" value="Fcp1"/>
</dbReference>
<dbReference type="SMART" id="SM00577">
    <property type="entry name" value="CPDc"/>
    <property type="match status" value="1"/>
</dbReference>
<evidence type="ECO:0000313" key="10">
    <source>
        <dbReference type="EMBL" id="GAN02938.1"/>
    </source>
</evidence>
<dbReference type="SUPFAM" id="SSF52113">
    <property type="entry name" value="BRCT domain"/>
    <property type="match status" value="1"/>
</dbReference>
<dbReference type="Pfam" id="PF12738">
    <property type="entry name" value="PTCB-BRCT"/>
    <property type="match status" value="1"/>
</dbReference>
<evidence type="ECO:0000259" key="9">
    <source>
        <dbReference type="PROSITE" id="PS50969"/>
    </source>
</evidence>
<dbReference type="CDD" id="cd07521">
    <property type="entry name" value="HAD_FCP1-like"/>
    <property type="match status" value="1"/>
</dbReference>
<dbReference type="InterPro" id="IPR036420">
    <property type="entry name" value="BRCT_dom_sf"/>
</dbReference>
<dbReference type="Gene3D" id="3.40.50.1000">
    <property type="entry name" value="HAD superfamily/HAD-like"/>
    <property type="match status" value="1"/>
</dbReference>
<evidence type="ECO:0000259" key="8">
    <source>
        <dbReference type="PROSITE" id="PS50172"/>
    </source>
</evidence>
<dbReference type="PANTHER" id="PTHR23081">
    <property type="entry name" value="RNA POLYMERASE II CTD PHOSPHATASE"/>
    <property type="match status" value="1"/>
</dbReference>
<dbReference type="GO" id="GO:0008420">
    <property type="term" value="F:RNA polymerase II CTD heptapeptide repeat phosphatase activity"/>
    <property type="evidence" value="ECO:0007669"/>
    <property type="project" value="UniProtKB-UniRule"/>
</dbReference>
<feature type="compositionally biased region" description="Acidic residues" evidence="7">
    <location>
        <begin position="397"/>
        <end position="412"/>
    </location>
</feature>
<dbReference type="Gene3D" id="1.10.287.10">
    <property type="entry name" value="S15/NS1, RNA-binding"/>
    <property type="match status" value="1"/>
</dbReference>
<feature type="compositionally biased region" description="Acidic residues" evidence="7">
    <location>
        <begin position="436"/>
        <end position="447"/>
    </location>
</feature>
<keyword evidence="11" id="KW-1185">Reference proteome</keyword>
<evidence type="ECO:0000256" key="2">
    <source>
        <dbReference type="ARBA" id="ARBA00022801"/>
    </source>
</evidence>
<dbReference type="SUPFAM" id="SSF56784">
    <property type="entry name" value="HAD-like"/>
    <property type="match status" value="1"/>
</dbReference>
<dbReference type="PROSITE" id="PS50969">
    <property type="entry name" value="FCP1"/>
    <property type="match status" value="1"/>
</dbReference>
<dbReference type="GO" id="GO:0005634">
    <property type="term" value="C:nucleus"/>
    <property type="evidence" value="ECO:0007669"/>
    <property type="project" value="UniProtKB-SubCell"/>
</dbReference>
<protein>
    <recommendedName>
        <fullName evidence="6">RNA polymerase II subunit A C-terminal domain phosphatase</fullName>
        <ecNumber evidence="6">3.1.3.16</ecNumber>
    </recommendedName>
</protein>
<dbReference type="SMART" id="SM00292">
    <property type="entry name" value="BRCT"/>
    <property type="match status" value="1"/>
</dbReference>
<dbReference type="InterPro" id="IPR001357">
    <property type="entry name" value="BRCT_dom"/>
</dbReference>
<dbReference type="PROSITE" id="PS50172">
    <property type="entry name" value="BRCT"/>
    <property type="match status" value="1"/>
</dbReference>
<gene>
    <name evidence="10" type="ORF">MAM1_0031c02388</name>
</gene>
<feature type="region of interest" description="Disordered" evidence="7">
    <location>
        <begin position="436"/>
        <end position="533"/>
    </location>
</feature>
<dbReference type="CDD" id="cd17729">
    <property type="entry name" value="BRCT_CTDP1"/>
    <property type="match status" value="1"/>
</dbReference>
<feature type="domain" description="BRCT" evidence="8">
    <location>
        <begin position="289"/>
        <end position="384"/>
    </location>
</feature>
<dbReference type="InterPro" id="IPR011947">
    <property type="entry name" value="FCP1_euk"/>
</dbReference>
<dbReference type="OrthoDB" id="10249888at2759"/>
<dbReference type="InterPro" id="IPR004274">
    <property type="entry name" value="FCP1_dom"/>
</dbReference>
<feature type="compositionally biased region" description="Low complexity" evidence="7">
    <location>
        <begin position="479"/>
        <end position="492"/>
    </location>
</feature>
<evidence type="ECO:0000256" key="5">
    <source>
        <dbReference type="ARBA" id="ARBA00048336"/>
    </source>
</evidence>
<evidence type="ECO:0000313" key="11">
    <source>
        <dbReference type="Proteomes" id="UP000053815"/>
    </source>
</evidence>
<feature type="compositionally biased region" description="Polar residues" evidence="7">
    <location>
        <begin position="510"/>
        <end position="526"/>
    </location>
</feature>
<dbReference type="NCBIfam" id="TIGR02250">
    <property type="entry name" value="FCP1_euk"/>
    <property type="match status" value="1"/>
</dbReference>
<dbReference type="InterPro" id="IPR023214">
    <property type="entry name" value="HAD_sf"/>
</dbReference>
<feature type="region of interest" description="Disordered" evidence="7">
    <location>
        <begin position="387"/>
        <end position="412"/>
    </location>
</feature>
<evidence type="ECO:0000256" key="7">
    <source>
        <dbReference type="SAM" id="MobiDB-lite"/>
    </source>
</evidence>
<dbReference type="EMBL" id="DF836320">
    <property type="protein sequence ID" value="GAN02938.1"/>
    <property type="molecule type" value="Genomic_DNA"/>
</dbReference>
<dbReference type="Pfam" id="PF03031">
    <property type="entry name" value="NIF"/>
    <property type="match status" value="1"/>
</dbReference>
<organism evidence="10">
    <name type="scientific">Mucor ambiguus</name>
    <dbReference type="NCBI Taxonomy" id="91626"/>
    <lineage>
        <taxon>Eukaryota</taxon>
        <taxon>Fungi</taxon>
        <taxon>Fungi incertae sedis</taxon>
        <taxon>Mucoromycota</taxon>
        <taxon>Mucoromycotina</taxon>
        <taxon>Mucoromycetes</taxon>
        <taxon>Mucorales</taxon>
        <taxon>Mucorineae</taxon>
        <taxon>Mucoraceae</taxon>
        <taxon>Mucor</taxon>
    </lineage>
</organism>
<keyword evidence="2 6" id="KW-0378">Hydrolase</keyword>
<sequence length="545" mass="60912">MELCAHQVQYNGLCAVCGSLLETYVRNSDDPLGAVIGNSNIRMGYDTFGLTVSREEAERLEAENARRLLKIRKLSLILDLDQTIVHATWDKRVDESQYKADDKDIRQFTLPGSDVVYYIKLRPGLAEFLKQVEEMYELHIYTMGTRGYAEAVAKEIDPSGSLFKERILSRDESGSVTQKKLQRLFPCDTSMVVVLDDRSDVWSFSPNLIRIKPCESFRDEFFTNVGDIHSQNTQITQAVAEQNDDPCFGHDDDNELNTVLQILTTVHTTFYSKPADDKEADVTHIIPHMKKQVLKSVIITFSDVILSPDLKDPTLSWIWQMATSFGATCSLDLTGKTTHLIAISTSKNKVHAAREYGHCKIVSPLWLLDSTARWKMQPEEAYELKEYQIPSPKTSTEDEEQALQDDQEASEEELVENINWDDANREVEDFINESGIDDIWGDTDSDTVESPIPIPSHGWKRKRDSGGESGGDGSDDDTTTTTSSVSTASGPSILAVRRLKAKRRGKSHLSKVTTAPSSTCTSGNTSDNEDSSLDDFAGILDKALE</sequence>
<dbReference type="AlphaFoldDB" id="A0A0C9MM05"/>
<dbReference type="InterPro" id="IPR036412">
    <property type="entry name" value="HAD-like_sf"/>
</dbReference>
<name>A0A0C9MM05_9FUNG</name>
<feature type="compositionally biased region" description="Basic residues" evidence="7">
    <location>
        <begin position="497"/>
        <end position="509"/>
    </location>
</feature>
<comment type="function">
    <text evidence="6">This promotes the activity of RNA polymerase II.</text>
</comment>
<evidence type="ECO:0000256" key="3">
    <source>
        <dbReference type="ARBA" id="ARBA00023242"/>
    </source>
</evidence>
<comment type="subcellular location">
    <subcellularLocation>
        <location evidence="1 6">Nucleus</location>
    </subcellularLocation>
</comment>
<reference evidence="10" key="1">
    <citation type="submission" date="2014-09" db="EMBL/GenBank/DDBJ databases">
        <title>Draft genome sequence of an oleaginous Mucoromycotina fungus Mucor ambiguus NBRC6742.</title>
        <authorList>
            <person name="Takeda I."/>
            <person name="Yamane N."/>
            <person name="Morita T."/>
            <person name="Tamano K."/>
            <person name="Machida M."/>
            <person name="Baker S."/>
            <person name="Koike H."/>
        </authorList>
    </citation>
    <scope>NUCLEOTIDE SEQUENCE</scope>
    <source>
        <strain evidence="10">NBRC 6742</strain>
    </source>
</reference>
<keyword evidence="3 6" id="KW-0539">Nucleus</keyword>